<dbReference type="InterPro" id="IPR004827">
    <property type="entry name" value="bZIP"/>
</dbReference>
<keyword evidence="2" id="KW-0539">Nucleus</keyword>
<comment type="caution">
    <text evidence="5">The sequence shown here is derived from an EMBL/GenBank/DDBJ whole genome shotgun (WGS) entry which is preliminary data.</text>
</comment>
<feature type="non-terminal residue" evidence="5">
    <location>
        <position position="1"/>
    </location>
</feature>
<protein>
    <recommendedName>
        <fullName evidence="4">BZIP domain-containing protein</fullName>
    </recommendedName>
</protein>
<dbReference type="Proteomes" id="UP000237481">
    <property type="component" value="Unassembled WGS sequence"/>
</dbReference>
<evidence type="ECO:0000313" key="5">
    <source>
        <dbReference type="EMBL" id="POR38749.1"/>
    </source>
</evidence>
<comment type="subcellular location">
    <subcellularLocation>
        <location evidence="1">Nucleus</location>
    </subcellularLocation>
</comment>
<feature type="compositionally biased region" description="Low complexity" evidence="3">
    <location>
        <begin position="315"/>
        <end position="332"/>
    </location>
</feature>
<sequence>EAVFRPAPDHNCILFATLTLSPRVDIPSRRCSVPSPSPSPSLPRCSKRPHPSPCCVHRPGLRTASLERHRPIAEIPRRRHRGPRRFVSLRPGALCRTAAVVFEAPAPRPKGMADSMSIDNKPNPPRRDESDDSADSTPERDQNPPASANNNASQDAQQPKRKGGRKPIYATSEERKQRNRQAQAAFRERRTEYIKQLEETIRVHESNLHNLQTAHRTAAEECLMLRYKNSLLERILLEKGIDVQAELHAKTGSPDLGPTHMPQNLVQPPTIQRAILNRHHHARKSNSTIAPKAEPGTTPLSTGLQPHRSASSPKNRPTPSSHSNSPTNAATAFSPAPSDSISMRGSVAGLPRQPMTMSNASPAARSSMMQAGRGPSLGNGASFYPTPAFQNHAEQLEHEYDGQNDMIDDSEIETPNGPGPYPTGFNSDNQQTMLLSPTSTAPGHQVSQPHEPNHQASVPNHPFPSMTQLLDQNIDWDPFGLSASMAFPNHQQFPFDQTSMR</sequence>
<dbReference type="STRING" id="94208.A0A2S4L8K4"/>
<name>A0A2S4L8K4_9HYPO</name>
<accession>A0A2S4L8K4</accession>
<feature type="region of interest" description="Disordered" evidence="3">
    <location>
        <begin position="406"/>
        <end position="468"/>
    </location>
</feature>
<dbReference type="CDD" id="cd14688">
    <property type="entry name" value="bZIP_YAP"/>
    <property type="match status" value="1"/>
</dbReference>
<dbReference type="GO" id="GO:0001228">
    <property type="term" value="F:DNA-binding transcription activator activity, RNA polymerase II-specific"/>
    <property type="evidence" value="ECO:0007669"/>
    <property type="project" value="TreeGrafter"/>
</dbReference>
<evidence type="ECO:0000256" key="2">
    <source>
        <dbReference type="ARBA" id="ARBA00023242"/>
    </source>
</evidence>
<dbReference type="EMBL" id="PKSG01000106">
    <property type="protein sequence ID" value="POR38749.1"/>
    <property type="molecule type" value="Genomic_DNA"/>
</dbReference>
<feature type="compositionally biased region" description="Polar residues" evidence="3">
    <location>
        <begin position="298"/>
        <end position="314"/>
    </location>
</feature>
<dbReference type="InterPro" id="IPR050936">
    <property type="entry name" value="AP-1-like"/>
</dbReference>
<feature type="compositionally biased region" description="Low complexity" evidence="3">
    <location>
        <begin position="143"/>
        <end position="157"/>
    </location>
</feature>
<evidence type="ECO:0000259" key="4">
    <source>
        <dbReference type="PROSITE" id="PS00036"/>
    </source>
</evidence>
<reference evidence="5 6" key="1">
    <citation type="submission" date="2018-01" db="EMBL/GenBank/DDBJ databases">
        <title>Harnessing the power of phylogenomics to disentangle the directionality and signatures of interkingdom host jumping in the parasitic fungal genus Tolypocladium.</title>
        <authorList>
            <person name="Quandt C.A."/>
            <person name="Patterson W."/>
            <person name="Spatafora J.W."/>
        </authorList>
    </citation>
    <scope>NUCLEOTIDE SEQUENCE [LARGE SCALE GENOMIC DNA]</scope>
    <source>
        <strain evidence="5 6">NRBC 100945</strain>
    </source>
</reference>
<dbReference type="AlphaFoldDB" id="A0A2S4L8K4"/>
<feature type="region of interest" description="Disordered" evidence="3">
    <location>
        <begin position="280"/>
        <end position="387"/>
    </location>
</feature>
<feature type="domain" description="BZIP" evidence="4">
    <location>
        <begin position="175"/>
        <end position="189"/>
    </location>
</feature>
<dbReference type="PROSITE" id="PS00036">
    <property type="entry name" value="BZIP_BASIC"/>
    <property type="match status" value="1"/>
</dbReference>
<dbReference type="PANTHER" id="PTHR40621:SF9">
    <property type="entry name" value="MEAB PROTEIN"/>
    <property type="match status" value="1"/>
</dbReference>
<dbReference type="Gene3D" id="1.20.5.170">
    <property type="match status" value="1"/>
</dbReference>
<feature type="compositionally biased region" description="Polar residues" evidence="3">
    <location>
        <begin position="424"/>
        <end position="458"/>
    </location>
</feature>
<evidence type="ECO:0000256" key="3">
    <source>
        <dbReference type="SAM" id="MobiDB-lite"/>
    </source>
</evidence>
<feature type="region of interest" description="Disordered" evidence="3">
    <location>
        <begin position="106"/>
        <end position="186"/>
    </location>
</feature>
<dbReference type="GO" id="GO:0000976">
    <property type="term" value="F:transcription cis-regulatory region binding"/>
    <property type="evidence" value="ECO:0007669"/>
    <property type="project" value="InterPro"/>
</dbReference>
<feature type="region of interest" description="Disordered" evidence="3">
    <location>
        <begin position="30"/>
        <end position="52"/>
    </location>
</feature>
<dbReference type="SMART" id="SM00338">
    <property type="entry name" value="BRLZ"/>
    <property type="match status" value="1"/>
</dbReference>
<keyword evidence="6" id="KW-1185">Reference proteome</keyword>
<evidence type="ECO:0000256" key="1">
    <source>
        <dbReference type="ARBA" id="ARBA00004123"/>
    </source>
</evidence>
<gene>
    <name evidence="5" type="ORF">TPAR_01062</name>
</gene>
<dbReference type="GO" id="GO:0090575">
    <property type="term" value="C:RNA polymerase II transcription regulator complex"/>
    <property type="evidence" value="ECO:0007669"/>
    <property type="project" value="TreeGrafter"/>
</dbReference>
<evidence type="ECO:0000313" key="6">
    <source>
        <dbReference type="Proteomes" id="UP000237481"/>
    </source>
</evidence>
<dbReference type="InterPro" id="IPR046347">
    <property type="entry name" value="bZIP_sf"/>
</dbReference>
<organism evidence="5 6">
    <name type="scientific">Tolypocladium paradoxum</name>
    <dbReference type="NCBI Taxonomy" id="94208"/>
    <lineage>
        <taxon>Eukaryota</taxon>
        <taxon>Fungi</taxon>
        <taxon>Dikarya</taxon>
        <taxon>Ascomycota</taxon>
        <taxon>Pezizomycotina</taxon>
        <taxon>Sordariomycetes</taxon>
        <taxon>Hypocreomycetidae</taxon>
        <taxon>Hypocreales</taxon>
        <taxon>Ophiocordycipitaceae</taxon>
        <taxon>Tolypocladium</taxon>
    </lineage>
</organism>
<dbReference type="OrthoDB" id="2285533at2759"/>
<dbReference type="PANTHER" id="PTHR40621">
    <property type="entry name" value="TRANSCRIPTION FACTOR KAPC-RELATED"/>
    <property type="match status" value="1"/>
</dbReference>
<proteinExistence type="predicted"/>
<dbReference type="SUPFAM" id="SSF57959">
    <property type="entry name" value="Leucine zipper domain"/>
    <property type="match status" value="1"/>
</dbReference>